<evidence type="ECO:0000256" key="1">
    <source>
        <dbReference type="SAM" id="MobiDB-lite"/>
    </source>
</evidence>
<sequence length="159" mass="17483">MNLDQHVVRDNILSKSEKNPQPPGARLGVAEPRGNQLKQSDVTIVEAGGRGSKEELSSRDQVGPELWALAQTHISGTRGKQNRGKMGFDKSFVVDAVSHAGGIWCLWDSSVSRVDVLEHDRQIEEDGPFDFLQPGSPTQILGILLMPHGMFRCPGLRFL</sequence>
<comment type="caution">
    <text evidence="2">The sequence shown here is derived from an EMBL/GenBank/DDBJ whole genome shotgun (WGS) entry which is preliminary data.</text>
</comment>
<evidence type="ECO:0000313" key="2">
    <source>
        <dbReference type="EMBL" id="RYR09487.1"/>
    </source>
</evidence>
<name>A0A444Z5P3_ARAHY</name>
<gene>
    <name evidence="2" type="ORF">Ahy_B05g077838</name>
</gene>
<proteinExistence type="predicted"/>
<dbReference type="AlphaFoldDB" id="A0A444Z5P3"/>
<feature type="region of interest" description="Disordered" evidence="1">
    <location>
        <begin position="1"/>
        <end position="39"/>
    </location>
</feature>
<evidence type="ECO:0000313" key="3">
    <source>
        <dbReference type="Proteomes" id="UP000289738"/>
    </source>
</evidence>
<dbReference type="Proteomes" id="UP000289738">
    <property type="component" value="Chromosome B05"/>
</dbReference>
<reference evidence="2 3" key="1">
    <citation type="submission" date="2019-01" db="EMBL/GenBank/DDBJ databases">
        <title>Sequencing of cultivated peanut Arachis hypogaea provides insights into genome evolution and oil improvement.</title>
        <authorList>
            <person name="Chen X."/>
        </authorList>
    </citation>
    <scope>NUCLEOTIDE SEQUENCE [LARGE SCALE GENOMIC DNA]</scope>
    <source>
        <strain evidence="3">cv. Fuhuasheng</strain>
        <tissue evidence="2">Leaves</tissue>
    </source>
</reference>
<keyword evidence="3" id="KW-1185">Reference proteome</keyword>
<dbReference type="EMBL" id="SDMP01000015">
    <property type="protein sequence ID" value="RYR09487.1"/>
    <property type="molecule type" value="Genomic_DNA"/>
</dbReference>
<accession>A0A444Z5P3</accession>
<organism evidence="2 3">
    <name type="scientific">Arachis hypogaea</name>
    <name type="common">Peanut</name>
    <dbReference type="NCBI Taxonomy" id="3818"/>
    <lineage>
        <taxon>Eukaryota</taxon>
        <taxon>Viridiplantae</taxon>
        <taxon>Streptophyta</taxon>
        <taxon>Embryophyta</taxon>
        <taxon>Tracheophyta</taxon>
        <taxon>Spermatophyta</taxon>
        <taxon>Magnoliopsida</taxon>
        <taxon>eudicotyledons</taxon>
        <taxon>Gunneridae</taxon>
        <taxon>Pentapetalae</taxon>
        <taxon>rosids</taxon>
        <taxon>fabids</taxon>
        <taxon>Fabales</taxon>
        <taxon>Fabaceae</taxon>
        <taxon>Papilionoideae</taxon>
        <taxon>50 kb inversion clade</taxon>
        <taxon>dalbergioids sensu lato</taxon>
        <taxon>Dalbergieae</taxon>
        <taxon>Pterocarpus clade</taxon>
        <taxon>Arachis</taxon>
    </lineage>
</organism>
<protein>
    <submittedName>
        <fullName evidence="2">Uncharacterized protein</fullName>
    </submittedName>
</protein>